<feature type="transmembrane region" description="Helical" evidence="6">
    <location>
        <begin position="154"/>
        <end position="176"/>
    </location>
</feature>
<evidence type="ECO:0000256" key="1">
    <source>
        <dbReference type="ARBA" id="ARBA00004651"/>
    </source>
</evidence>
<comment type="caution">
    <text evidence="8">The sequence shown here is derived from an EMBL/GenBank/DDBJ whole genome shotgun (WGS) entry which is preliminary data.</text>
</comment>
<sequence length="639" mass="73495">MTLSSIARKNIWKNLRQYMIYLNSMIFSIAIYFTFVSLQYNEQLLSSTVTLGKLESAFIAASIILMIFAAIFIWYSNSFFTRKRKKEVGLYALFGMSRKKVGQLLFYENIIIGLIALLIGITVGLLFSKLFMMIIFKIMGFSLQVSFTVSKHALIQTAVVFMLIILITSVHSYRLIYRFSLSELFKSERKGDRVAKGSPVLSTLAVVFLGFAYILLVNPDDFFGKNSMRFLVATCFLVAGSYFFMNSLVTYFLRISQKYTSVYLIGKNLLTITNLLYRLKGNVLILTVISLLSSVTLVACITTYSFYYQIDHFSKRDNPYSYMFNMKDDKVNQEIQTLIEENSKGDLLYQKKIDYLAVKPDVSKLNRVADFFQTLFISEKTYQELMKLRGMNESVTLEKYEATAFYDGNLDSKSDPFTGKQLALSSKEKITITEYKRFSLVNQGEMLFPLVISNELYNELNQEGVPEETLYIYKTANEKIAKGLDHKMNEMVKPLIYQEKEPIYASFYENYHYGLETYGLLIFIGGFLGLVFLLATGSMIYFKQLIDATVDKDRYKILKKIGIPDREITKSTAQQVGFVFVLPLLLAVINTSVILYVLADFLNMNMQVPFIICLAIYLLIYAVYYWLTTASYLKIIKET</sequence>
<feature type="transmembrane region" description="Helical" evidence="6">
    <location>
        <begin position="106"/>
        <end position="134"/>
    </location>
</feature>
<feature type="transmembrane region" description="Helical" evidence="6">
    <location>
        <begin position="20"/>
        <end position="38"/>
    </location>
</feature>
<name>K6E9K6_9BACI</name>
<dbReference type="PATRIC" id="fig|1117379.3.peg.1390"/>
<dbReference type="EMBL" id="AJLS01000043">
    <property type="protein sequence ID" value="EKN70031.1"/>
    <property type="molecule type" value="Genomic_DNA"/>
</dbReference>
<keyword evidence="9" id="KW-1185">Reference proteome</keyword>
<feature type="transmembrane region" description="Helical" evidence="6">
    <location>
        <begin position="610"/>
        <end position="627"/>
    </location>
</feature>
<proteinExistence type="inferred from homology"/>
<protein>
    <submittedName>
        <fullName evidence="8">ABC transporter permease</fullName>
    </submittedName>
</protein>
<evidence type="ECO:0000256" key="5">
    <source>
        <dbReference type="ARBA" id="ARBA00023136"/>
    </source>
</evidence>
<feature type="transmembrane region" description="Helical" evidence="6">
    <location>
        <begin position="197"/>
        <end position="216"/>
    </location>
</feature>
<evidence type="ECO:0000256" key="2">
    <source>
        <dbReference type="ARBA" id="ARBA00022475"/>
    </source>
</evidence>
<keyword evidence="3 6" id="KW-0812">Transmembrane</keyword>
<dbReference type="STRING" id="1117379.BABA_06631"/>
<keyword evidence="2 6" id="KW-1003">Cell membrane</keyword>
<dbReference type="AlphaFoldDB" id="K6E9K6"/>
<dbReference type="eggNOG" id="COG0577">
    <property type="taxonomic scope" value="Bacteria"/>
</dbReference>
<dbReference type="InterPro" id="IPR027022">
    <property type="entry name" value="ABC_permease_BceB-typ"/>
</dbReference>
<evidence type="ECO:0000256" key="3">
    <source>
        <dbReference type="ARBA" id="ARBA00022692"/>
    </source>
</evidence>
<dbReference type="Pfam" id="PF02687">
    <property type="entry name" value="FtsX"/>
    <property type="match status" value="1"/>
</dbReference>
<feature type="transmembrane region" description="Helical" evidence="6">
    <location>
        <begin position="283"/>
        <end position="307"/>
    </location>
</feature>
<evidence type="ECO:0000313" key="9">
    <source>
        <dbReference type="Proteomes" id="UP000006316"/>
    </source>
</evidence>
<feature type="domain" description="ABC3 transporter permease C-terminal" evidence="7">
    <location>
        <begin position="60"/>
        <end position="179"/>
    </location>
</feature>
<dbReference type="RefSeq" id="WP_007084351.1">
    <property type="nucleotide sequence ID" value="NZ_AJLS01000043.1"/>
</dbReference>
<reference evidence="8 9" key="1">
    <citation type="journal article" date="2012" name="Front. Microbiol.">
        <title>Redundancy and modularity in membrane-associated dissimilatory nitrate reduction in Bacillus.</title>
        <authorList>
            <person name="Heylen K."/>
            <person name="Keltjens J."/>
        </authorList>
    </citation>
    <scope>NUCLEOTIDE SEQUENCE [LARGE SCALE GENOMIC DNA]</scope>
    <source>
        <strain evidence="9">LMG 21833T</strain>
    </source>
</reference>
<dbReference type="InterPro" id="IPR003838">
    <property type="entry name" value="ABC3_permease_C"/>
</dbReference>
<comment type="subcellular location">
    <subcellularLocation>
        <location evidence="1 6">Cell membrane</location>
        <topology evidence="1 6">Multi-pass membrane protein</topology>
    </subcellularLocation>
</comment>
<feature type="transmembrane region" description="Helical" evidence="6">
    <location>
        <begin position="576"/>
        <end position="598"/>
    </location>
</feature>
<gene>
    <name evidence="8" type="ORF">BABA_06631</name>
</gene>
<dbReference type="GO" id="GO:0055085">
    <property type="term" value="P:transmembrane transport"/>
    <property type="evidence" value="ECO:0007669"/>
    <property type="project" value="UniProtKB-UniRule"/>
</dbReference>
<dbReference type="OrthoDB" id="1705903at2"/>
<dbReference type="GO" id="GO:0005886">
    <property type="term" value="C:plasma membrane"/>
    <property type="evidence" value="ECO:0007669"/>
    <property type="project" value="UniProtKB-SubCell"/>
</dbReference>
<dbReference type="PANTHER" id="PTHR46795">
    <property type="entry name" value="ABC TRANSPORTER PERMEASE-RELATED-RELATED"/>
    <property type="match status" value="1"/>
</dbReference>
<feature type="transmembrane region" description="Helical" evidence="6">
    <location>
        <begin position="58"/>
        <end position="76"/>
    </location>
</feature>
<evidence type="ECO:0000259" key="7">
    <source>
        <dbReference type="Pfam" id="PF02687"/>
    </source>
</evidence>
<dbReference type="PIRSF" id="PIRSF018968">
    <property type="entry name" value="ABC_permease_BceB"/>
    <property type="match status" value="1"/>
</dbReference>
<comment type="similarity">
    <text evidence="6">Belongs to the ABC-4 integral membrane protein family.</text>
</comment>
<feature type="transmembrane region" description="Helical" evidence="6">
    <location>
        <begin position="228"/>
        <end position="253"/>
    </location>
</feature>
<keyword evidence="6" id="KW-0813">Transport</keyword>
<dbReference type="Proteomes" id="UP000006316">
    <property type="component" value="Unassembled WGS sequence"/>
</dbReference>
<evidence type="ECO:0000256" key="6">
    <source>
        <dbReference type="PIRNR" id="PIRNR018968"/>
    </source>
</evidence>
<keyword evidence="5 6" id="KW-0472">Membrane</keyword>
<evidence type="ECO:0000313" key="8">
    <source>
        <dbReference type="EMBL" id="EKN70031.1"/>
    </source>
</evidence>
<evidence type="ECO:0000256" key="4">
    <source>
        <dbReference type="ARBA" id="ARBA00022989"/>
    </source>
</evidence>
<feature type="transmembrane region" description="Helical" evidence="6">
    <location>
        <begin position="518"/>
        <end position="542"/>
    </location>
</feature>
<organism evidence="8 9">
    <name type="scientific">Neobacillus bataviensis LMG 21833</name>
    <dbReference type="NCBI Taxonomy" id="1117379"/>
    <lineage>
        <taxon>Bacteria</taxon>
        <taxon>Bacillati</taxon>
        <taxon>Bacillota</taxon>
        <taxon>Bacilli</taxon>
        <taxon>Bacillales</taxon>
        <taxon>Bacillaceae</taxon>
        <taxon>Neobacillus</taxon>
    </lineage>
</organism>
<keyword evidence="4 6" id="KW-1133">Transmembrane helix</keyword>
<dbReference type="PANTHER" id="PTHR46795:SF3">
    <property type="entry name" value="ABC TRANSPORTER PERMEASE"/>
    <property type="match status" value="1"/>
</dbReference>
<dbReference type="InterPro" id="IPR052536">
    <property type="entry name" value="ABC-4_Integral_Memb_Prot"/>
</dbReference>
<accession>K6E9K6</accession>